<sequence>MPGRSSLNHPEKKLYIGGVALMVLFVILAFGWLFAVVTAVLLAAVFLVVTAARRGASALRAGQRRSAWLMLALATVPVSLLALLISYCVGVFSGALSVQKSCRVQQEHYDAAYRLQHAEEMDRWFPLHNKCNSDFDLVPAWVNPALVIFAVLLAAGIITVAVVAVTHFRTTRMRRNA</sequence>
<gene>
    <name evidence="2" type="ORF">EYS09_05845</name>
</gene>
<dbReference type="EMBL" id="SIXH01000033">
    <property type="protein sequence ID" value="TBO60571.1"/>
    <property type="molecule type" value="Genomic_DNA"/>
</dbReference>
<keyword evidence="1" id="KW-1133">Transmembrane helix</keyword>
<dbReference type="RefSeq" id="WP_131122408.1">
    <property type="nucleotide sequence ID" value="NZ_SIXH01000033.1"/>
</dbReference>
<organism evidence="2 3">
    <name type="scientific">Streptomyces kasugaensis</name>
    <dbReference type="NCBI Taxonomy" id="1946"/>
    <lineage>
        <taxon>Bacteria</taxon>
        <taxon>Bacillati</taxon>
        <taxon>Actinomycetota</taxon>
        <taxon>Actinomycetes</taxon>
        <taxon>Kitasatosporales</taxon>
        <taxon>Streptomycetaceae</taxon>
        <taxon>Streptomyces</taxon>
    </lineage>
</organism>
<feature type="transmembrane region" description="Helical" evidence="1">
    <location>
        <begin position="145"/>
        <end position="168"/>
    </location>
</feature>
<evidence type="ECO:0000313" key="3">
    <source>
        <dbReference type="Proteomes" id="UP000292452"/>
    </source>
</evidence>
<comment type="caution">
    <text evidence="2">The sequence shown here is derived from an EMBL/GenBank/DDBJ whole genome shotgun (WGS) entry which is preliminary data.</text>
</comment>
<keyword evidence="1" id="KW-0472">Membrane</keyword>
<evidence type="ECO:0000313" key="2">
    <source>
        <dbReference type="EMBL" id="TBO60571.1"/>
    </source>
</evidence>
<name>A0A4V2JJ00_STRKA</name>
<dbReference type="AlphaFoldDB" id="A0A4V2JJ00"/>
<reference evidence="2 3" key="1">
    <citation type="submission" date="2019-02" db="EMBL/GenBank/DDBJ databases">
        <title>Draft Genome Sequence of Streptomyces sp. AM-2504, identified by 16S rRNA comparative analysis as a Streptomyces Kasugaensis strain.</title>
        <authorList>
            <person name="Napolioni V."/>
            <person name="Giuliodori A.M."/>
            <person name="Spurio R."/>
            <person name="Fabbretti A."/>
        </authorList>
    </citation>
    <scope>NUCLEOTIDE SEQUENCE [LARGE SCALE GENOMIC DNA]</scope>
    <source>
        <strain evidence="2 3">AM-2504</strain>
    </source>
</reference>
<evidence type="ECO:0000256" key="1">
    <source>
        <dbReference type="SAM" id="Phobius"/>
    </source>
</evidence>
<keyword evidence="3" id="KW-1185">Reference proteome</keyword>
<proteinExistence type="predicted"/>
<feature type="transmembrane region" description="Helical" evidence="1">
    <location>
        <begin position="15"/>
        <end position="48"/>
    </location>
</feature>
<keyword evidence="1" id="KW-0812">Transmembrane</keyword>
<dbReference type="Proteomes" id="UP000292452">
    <property type="component" value="Unassembled WGS sequence"/>
</dbReference>
<protein>
    <submittedName>
        <fullName evidence="2">Uncharacterized protein</fullName>
    </submittedName>
</protein>
<feature type="transmembrane region" description="Helical" evidence="1">
    <location>
        <begin position="68"/>
        <end position="92"/>
    </location>
</feature>
<accession>A0A4V2JJ00</accession>